<dbReference type="RefSeq" id="WP_021198029.1">
    <property type="nucleotide sequence ID" value="NZ_ATAO01000001.1"/>
</dbReference>
<protein>
    <recommendedName>
        <fullName evidence="4">GAP family protein</fullName>
    </recommendedName>
</protein>
<dbReference type="Proteomes" id="UP000016033">
    <property type="component" value="Unassembled WGS sequence"/>
</dbReference>
<name>T5L4A8_MICMQ</name>
<sequence length="223" mass="23035">MGTVIGEILPLALGVAISPIPIIAAILMLLSPKARITSVGFLLGWVIGIVVAVTVFTLLSSILPADDPDASRPIRGVVQLVLGLLLFLLAFGQWRKRPKPGEDAALPKWMKAIDTVTFPVAFGLGFLLSAVNPKNLIMAAGAGTDIGGASLPVGSAVVVVVIYTLIASSTVLIPVVGYLIAADRLRAPLDALRGWLAAENAVIMAVLLLVIGVSMIGKGIGSF</sequence>
<reference evidence="2 3" key="1">
    <citation type="journal article" date="2013" name="Genome Announc.">
        <title>Whole-genome sequences of five oyster-associated bacteria show potential for crude oil hydrocarbon degradation.</title>
        <authorList>
            <person name="Chauhan A."/>
            <person name="Green S."/>
            <person name="Pathak A."/>
            <person name="Thomas J."/>
            <person name="Venkatramanan R."/>
        </authorList>
    </citation>
    <scope>NUCLEOTIDE SEQUENCE [LARGE SCALE GENOMIC DNA]</scope>
    <source>
        <strain evidence="2 3">MF109</strain>
    </source>
</reference>
<evidence type="ECO:0000313" key="3">
    <source>
        <dbReference type="Proteomes" id="UP000016033"/>
    </source>
</evidence>
<feature type="transmembrane region" description="Helical" evidence="1">
    <location>
        <begin position="112"/>
        <end position="131"/>
    </location>
</feature>
<dbReference type="InterPro" id="IPR021315">
    <property type="entry name" value="Gap/Sap"/>
</dbReference>
<keyword evidence="1" id="KW-1133">Transmembrane helix</keyword>
<keyword evidence="1" id="KW-0812">Transmembrane</keyword>
<gene>
    <name evidence="2" type="ORF">L687_00165</name>
</gene>
<feature type="transmembrane region" description="Helical" evidence="1">
    <location>
        <begin position="201"/>
        <end position="220"/>
    </location>
</feature>
<comment type="caution">
    <text evidence="2">The sequence shown here is derived from an EMBL/GenBank/DDBJ whole genome shotgun (WGS) entry which is preliminary data.</text>
</comment>
<feature type="transmembrane region" description="Helical" evidence="1">
    <location>
        <begin position="74"/>
        <end position="91"/>
    </location>
</feature>
<evidence type="ECO:0000313" key="2">
    <source>
        <dbReference type="EMBL" id="EQM87119.1"/>
    </source>
</evidence>
<keyword evidence="1" id="KW-0472">Membrane</keyword>
<evidence type="ECO:0000256" key="1">
    <source>
        <dbReference type="SAM" id="Phobius"/>
    </source>
</evidence>
<dbReference type="AlphaFoldDB" id="T5L4A8"/>
<organism evidence="2 3">
    <name type="scientific">Microbacterium maritypicum MF109</name>
    <dbReference type="NCBI Taxonomy" id="1333857"/>
    <lineage>
        <taxon>Bacteria</taxon>
        <taxon>Bacillati</taxon>
        <taxon>Actinomycetota</taxon>
        <taxon>Actinomycetes</taxon>
        <taxon>Micrococcales</taxon>
        <taxon>Microbacteriaceae</taxon>
        <taxon>Microbacterium</taxon>
    </lineage>
</organism>
<proteinExistence type="predicted"/>
<accession>T5L4A8</accession>
<feature type="transmembrane region" description="Helical" evidence="1">
    <location>
        <begin position="42"/>
        <end position="62"/>
    </location>
</feature>
<feature type="transmembrane region" description="Helical" evidence="1">
    <location>
        <begin position="12"/>
        <end position="30"/>
    </location>
</feature>
<dbReference type="EMBL" id="ATAO01000001">
    <property type="protein sequence ID" value="EQM87119.1"/>
    <property type="molecule type" value="Genomic_DNA"/>
</dbReference>
<feature type="transmembrane region" description="Helical" evidence="1">
    <location>
        <begin position="151"/>
        <end position="180"/>
    </location>
</feature>
<dbReference type="Pfam" id="PF11139">
    <property type="entry name" value="SfLAP"/>
    <property type="match status" value="1"/>
</dbReference>
<dbReference type="PATRIC" id="fig|1333857.3.peg.35"/>
<evidence type="ECO:0008006" key="4">
    <source>
        <dbReference type="Google" id="ProtNLM"/>
    </source>
</evidence>